<reference evidence="4 5" key="1">
    <citation type="submission" date="2023-01" db="EMBL/GenBank/DDBJ databases">
        <title>Analysis of 21 Apiospora genomes using comparative genomics revels a genus with tremendous synthesis potential of carbohydrate active enzymes and secondary metabolites.</title>
        <authorList>
            <person name="Sorensen T."/>
        </authorList>
    </citation>
    <scope>NUCLEOTIDE SEQUENCE [LARGE SCALE GENOMIC DNA]</scope>
    <source>
        <strain evidence="4 5">CBS 83171</strain>
    </source>
</reference>
<dbReference type="Proteomes" id="UP001446871">
    <property type="component" value="Unassembled WGS sequence"/>
</dbReference>
<sequence length="288" mass="30370">MATKTILVTGCSAGGLGATMALALARRAHHVFATARTVSKIPAELSALSNVTVLALDTTSAESVAAAAAEVEAASGRGLDVLVNKAGVGYTIPVLDVDIVTARHLFDVNVFGVVRTVQGFAELLIRNKGRIVNMSTNGTVVNTPWMASYTASKCALTSFSETMRLELEPFGVTVVAIMAGTVNTHFRANEPHFELPAGSRYAAIRDIIAGWASGQLKPPGISAEEYVEAIVGDIVGPGGGGLVWNGPYSGTIRFMAQWVPQWCNDAILRRMNLGFKELGEHLSEAGQK</sequence>
<evidence type="ECO:0000256" key="1">
    <source>
        <dbReference type="ARBA" id="ARBA00006484"/>
    </source>
</evidence>
<dbReference type="Gene3D" id="3.40.50.720">
    <property type="entry name" value="NAD(P)-binding Rossmann-like Domain"/>
    <property type="match status" value="1"/>
</dbReference>
<dbReference type="InterPro" id="IPR036291">
    <property type="entry name" value="NAD(P)-bd_dom_sf"/>
</dbReference>
<dbReference type="Pfam" id="PF00106">
    <property type="entry name" value="adh_short"/>
    <property type="match status" value="1"/>
</dbReference>
<dbReference type="PRINTS" id="PR00080">
    <property type="entry name" value="SDRFAMILY"/>
</dbReference>
<dbReference type="PANTHER" id="PTHR44169">
    <property type="entry name" value="NADPH-DEPENDENT 1-ACYLDIHYDROXYACETONE PHOSPHATE REDUCTASE"/>
    <property type="match status" value="1"/>
</dbReference>
<evidence type="ECO:0000256" key="2">
    <source>
        <dbReference type="ARBA" id="ARBA00023002"/>
    </source>
</evidence>
<proteinExistence type="inferred from homology"/>
<gene>
    <name evidence="4" type="ORF">PG996_010761</name>
</gene>
<dbReference type="PANTHER" id="PTHR44169:SF6">
    <property type="entry name" value="NADPH-DEPENDENT 1-ACYLDIHYDROXYACETONE PHOSPHATE REDUCTASE"/>
    <property type="match status" value="1"/>
</dbReference>
<organism evidence="4 5">
    <name type="scientific">Apiospora saccharicola</name>
    <dbReference type="NCBI Taxonomy" id="335842"/>
    <lineage>
        <taxon>Eukaryota</taxon>
        <taxon>Fungi</taxon>
        <taxon>Dikarya</taxon>
        <taxon>Ascomycota</taxon>
        <taxon>Pezizomycotina</taxon>
        <taxon>Sordariomycetes</taxon>
        <taxon>Xylariomycetidae</taxon>
        <taxon>Amphisphaeriales</taxon>
        <taxon>Apiosporaceae</taxon>
        <taxon>Apiospora</taxon>
    </lineage>
</organism>
<name>A0ABR1URY3_9PEZI</name>
<keyword evidence="2" id="KW-0560">Oxidoreductase</keyword>
<comment type="caution">
    <text evidence="4">The sequence shown here is derived from an EMBL/GenBank/DDBJ whole genome shotgun (WGS) entry which is preliminary data.</text>
</comment>
<dbReference type="InterPro" id="IPR002347">
    <property type="entry name" value="SDR_fam"/>
</dbReference>
<dbReference type="PRINTS" id="PR00081">
    <property type="entry name" value="GDHRDH"/>
</dbReference>
<dbReference type="EMBL" id="JAQQWM010000006">
    <property type="protein sequence ID" value="KAK8060831.1"/>
    <property type="molecule type" value="Genomic_DNA"/>
</dbReference>
<evidence type="ECO:0000313" key="4">
    <source>
        <dbReference type="EMBL" id="KAK8060831.1"/>
    </source>
</evidence>
<protein>
    <submittedName>
        <fullName evidence="4">Oxidoreductase</fullName>
    </submittedName>
</protein>
<keyword evidence="5" id="KW-1185">Reference proteome</keyword>
<evidence type="ECO:0000256" key="3">
    <source>
        <dbReference type="RuleBase" id="RU000363"/>
    </source>
</evidence>
<comment type="similarity">
    <text evidence="1 3">Belongs to the short-chain dehydrogenases/reductases (SDR) family.</text>
</comment>
<evidence type="ECO:0000313" key="5">
    <source>
        <dbReference type="Proteomes" id="UP001446871"/>
    </source>
</evidence>
<dbReference type="SUPFAM" id="SSF51735">
    <property type="entry name" value="NAD(P)-binding Rossmann-fold domains"/>
    <property type="match status" value="1"/>
</dbReference>
<accession>A0ABR1URY3</accession>